<feature type="coiled-coil region" evidence="1">
    <location>
        <begin position="796"/>
        <end position="853"/>
    </location>
</feature>
<evidence type="ECO:0000313" key="3">
    <source>
        <dbReference type="Proteomes" id="UP001501725"/>
    </source>
</evidence>
<protein>
    <submittedName>
        <fullName evidence="2">Uncharacterized protein</fullName>
    </submittedName>
</protein>
<keyword evidence="1" id="KW-0175">Coiled coil</keyword>
<dbReference type="RefSeq" id="WP_345255162.1">
    <property type="nucleotide sequence ID" value="NZ_BAABGY010000007.1"/>
</dbReference>
<proteinExistence type="predicted"/>
<accession>A0ABP8GPA6</accession>
<dbReference type="EMBL" id="BAABGY010000007">
    <property type="protein sequence ID" value="GAA4327999.1"/>
    <property type="molecule type" value="Genomic_DNA"/>
</dbReference>
<evidence type="ECO:0000313" key="2">
    <source>
        <dbReference type="EMBL" id="GAA4327999.1"/>
    </source>
</evidence>
<feature type="coiled-coil region" evidence="1">
    <location>
        <begin position="910"/>
        <end position="970"/>
    </location>
</feature>
<feature type="coiled-coil region" evidence="1">
    <location>
        <begin position="344"/>
        <end position="400"/>
    </location>
</feature>
<gene>
    <name evidence="2" type="ORF">GCM10023184_17610</name>
</gene>
<organism evidence="2 3">
    <name type="scientific">Flaviaesturariibacter amylovorans</name>
    <dbReference type="NCBI Taxonomy" id="1084520"/>
    <lineage>
        <taxon>Bacteria</taxon>
        <taxon>Pseudomonadati</taxon>
        <taxon>Bacteroidota</taxon>
        <taxon>Chitinophagia</taxon>
        <taxon>Chitinophagales</taxon>
        <taxon>Chitinophagaceae</taxon>
        <taxon>Flaviaestuariibacter</taxon>
    </lineage>
</organism>
<evidence type="ECO:0000256" key="1">
    <source>
        <dbReference type="SAM" id="Coils"/>
    </source>
</evidence>
<feature type="coiled-coil region" evidence="1">
    <location>
        <begin position="49"/>
        <end position="167"/>
    </location>
</feature>
<reference evidence="3" key="1">
    <citation type="journal article" date="2019" name="Int. J. Syst. Evol. Microbiol.">
        <title>The Global Catalogue of Microorganisms (GCM) 10K type strain sequencing project: providing services to taxonomists for standard genome sequencing and annotation.</title>
        <authorList>
            <consortium name="The Broad Institute Genomics Platform"/>
            <consortium name="The Broad Institute Genome Sequencing Center for Infectious Disease"/>
            <person name="Wu L."/>
            <person name="Ma J."/>
        </authorList>
    </citation>
    <scope>NUCLEOTIDE SEQUENCE [LARGE SCALE GENOMIC DNA]</scope>
    <source>
        <strain evidence="3">JCM 17919</strain>
    </source>
</reference>
<dbReference type="Proteomes" id="UP001501725">
    <property type="component" value="Unassembled WGS sequence"/>
</dbReference>
<comment type="caution">
    <text evidence="2">The sequence shown here is derived from an EMBL/GenBank/DDBJ whole genome shotgun (WGS) entry which is preliminary data.</text>
</comment>
<sequence length="1186" mass="130215">METIKLDDYIDLGKTGKQTTDFIKQVQEAIDAVNKLRTLEVDLGKVKTNNQLKATVAEMNASLKTLEASVKNYTTLQRAAADADLAAAKAKKETAAAAERQSKAALNEAKATVENAKAKEVEARYAAILAKEKDKVSKAAEMEVKEQQRLENAYEQLKAKYKDAADQSKRFGAAYGTQSQMYRDITAEANKYYAELIKLETAVGQSQRMVGQYGNATMALNQVLREAPAFANSFATGISAIGNNIPVLIDEIGKLKAANLELVAAGQQPIPIFKTLAASVFSFAGLLPIAFLALQMFGKELVTMVSNLTSTKAATDKYNDAQKALYKTTSELNDVTKAQIDLIRQTREERLNALKSEIDLAEKSGSQQTRLFALRKKLAAEESTIAQQQLANAIKAAEAEDINVSNGVKGREALLNMLRFAGSSLESQKNAIKDLAAAQTKGDKDAIESAQKRLDAVNAMATAEKNQYDTYSAILQNASDKDSAVQQLAAEEAKFSADERRKLALETARIESDTVVNKNTQILNSDRSTMQEQLDALGRIAAARKRVIDAERDDVLNDPESSDADRVIARRKAAGEILALELETNSNRLQVSEDFRLRELTALKESADLRRQEEIKLKEDVLHADNVSFSDRMEALAGFIAKQREAIEADLAFRLKSAGFTDAEVEAVRTGQQVQIQGKKITAEELLAIQADYEVKSNTLAVESIDRQQAILKSALTKQTALRNENLEEVKRIYEGLDLDAARSNAQQQKDLADQLRAGELTYEGYRRAVAKADAAFLAKTRANRIAAIEGELSYFKNAEAKKAEAQAKVNELSEQLTQARTDGERRALNQRLAIAQEELARAKSDADKKTALERQLLDARAALNKAYIDQRMAEEVKLADLRKQLVGELIALGQTLVEGFYQRQDDAVREQMELNEQKREREIEIANATITNQQQREQAIAEADARAEARRVQLEKQQEQNEVRKARIIKAMNLFAVGVETAQAVAKISLAAATAKAQAAAVLANPLTAPYFPIAAAAAAKVAAQIPLTIAIGAIRLAAVAATPIPKYFKGRSASDPYEGPAWVDDGPSGKGGAPEVVLRRTGEIEIGGNTPRLTYMRKGDIVLPDAKALIHNPKWAQGYAPGSLTANYSNPYGADQTRLLKRTASTLEQIKEDNRHYNRVKPRGKIREGWVIDDWFKKRIQGNS</sequence>
<name>A0ABP8GPA6_9BACT</name>
<keyword evidence="3" id="KW-1185">Reference proteome</keyword>